<dbReference type="PANTHER" id="PTHR30363:SF4">
    <property type="entry name" value="GLYCEROL-3-PHOSPHATE REGULON REPRESSOR"/>
    <property type="match status" value="1"/>
</dbReference>
<dbReference type="InterPro" id="IPR014036">
    <property type="entry name" value="DeoR-like_C"/>
</dbReference>
<gene>
    <name evidence="8" type="ORF">RVR_7335</name>
</gene>
<keyword evidence="9" id="KW-1185">Reference proteome</keyword>
<organism evidence="8 9">
    <name type="scientific">Actinacidiphila reveromycinica</name>
    <dbReference type="NCBI Taxonomy" id="659352"/>
    <lineage>
        <taxon>Bacteria</taxon>
        <taxon>Bacillati</taxon>
        <taxon>Actinomycetota</taxon>
        <taxon>Actinomycetes</taxon>
        <taxon>Kitasatosporales</taxon>
        <taxon>Streptomycetaceae</taxon>
        <taxon>Actinacidiphila</taxon>
    </lineage>
</organism>
<evidence type="ECO:0000256" key="3">
    <source>
        <dbReference type="ARBA" id="ARBA00023015"/>
    </source>
</evidence>
<keyword evidence="3" id="KW-0805">Transcription regulation</keyword>
<reference evidence="8 9" key="2">
    <citation type="journal article" date="2011" name="J. Antibiot.">
        <title>Furaquinocins I and J: novel polyketide isoprenoid hybrid compounds from Streptomyces reveromyceticus SN-593.</title>
        <authorList>
            <person name="Panthee S."/>
            <person name="Takahashi S."/>
            <person name="Takagi H."/>
            <person name="Nogawa T."/>
            <person name="Oowada E."/>
            <person name="Uramoto M."/>
            <person name="Osada H."/>
        </authorList>
    </citation>
    <scope>NUCLEOTIDE SEQUENCE [LARGE SCALE GENOMIC DNA]</scope>
    <source>
        <strain evidence="8 9">SN-593</strain>
    </source>
</reference>
<dbReference type="RefSeq" id="WP_202236350.1">
    <property type="nucleotide sequence ID" value="NZ_AP018365.1"/>
</dbReference>
<protein>
    <recommendedName>
        <fullName evidence="1">Lactose phosphotransferase system repressor</fullName>
    </recommendedName>
</protein>
<reference evidence="8 9" key="4">
    <citation type="journal article" date="2020" name="Sci. Rep.">
        <title>beta-carboline chemical signals induce reveromycin production through a LuxR family regulator in Streptomyces sp. SN-593.</title>
        <authorList>
            <person name="Panthee S."/>
            <person name="Kito N."/>
            <person name="Hayashi T."/>
            <person name="Shimizu T."/>
            <person name="Ishikawa J."/>
            <person name="Hamamoto H."/>
            <person name="Osada H."/>
            <person name="Takahashi S."/>
        </authorList>
    </citation>
    <scope>NUCLEOTIDE SEQUENCE [LARGE SCALE GENOMIC DNA]</scope>
    <source>
        <strain evidence="8 9">SN-593</strain>
    </source>
</reference>
<evidence type="ECO:0000313" key="8">
    <source>
        <dbReference type="EMBL" id="BBB00323.1"/>
    </source>
</evidence>
<name>A0A7U3UWV1_9ACTN</name>
<evidence type="ECO:0000313" key="9">
    <source>
        <dbReference type="Proteomes" id="UP000595703"/>
    </source>
</evidence>
<comment type="function">
    <text evidence="6">Repressor of the lactose catabolism operon. Galactose-6-phosphate is the inducer.</text>
</comment>
<dbReference type="PRINTS" id="PR00037">
    <property type="entry name" value="HTHLACR"/>
</dbReference>
<dbReference type="Gene3D" id="3.40.50.1360">
    <property type="match status" value="1"/>
</dbReference>
<dbReference type="Proteomes" id="UP000595703">
    <property type="component" value="Chromosome"/>
</dbReference>
<evidence type="ECO:0000256" key="5">
    <source>
        <dbReference type="ARBA" id="ARBA00023163"/>
    </source>
</evidence>
<keyword evidence="2" id="KW-0678">Repressor</keyword>
<dbReference type="PROSITE" id="PS51000">
    <property type="entry name" value="HTH_DEOR_2"/>
    <property type="match status" value="1"/>
</dbReference>
<keyword evidence="4" id="KW-0238">DNA-binding</keyword>
<keyword evidence="5" id="KW-0804">Transcription</keyword>
<dbReference type="InterPro" id="IPR050313">
    <property type="entry name" value="Carb_Metab_HTH_regulators"/>
</dbReference>
<dbReference type="Pfam" id="PF08220">
    <property type="entry name" value="HTH_DeoR"/>
    <property type="match status" value="1"/>
</dbReference>
<dbReference type="InterPro" id="IPR037171">
    <property type="entry name" value="NagB/RpiA_transferase-like"/>
</dbReference>
<dbReference type="SUPFAM" id="SSF100950">
    <property type="entry name" value="NagB/RpiA/CoA transferase-like"/>
    <property type="match status" value="1"/>
</dbReference>
<dbReference type="EMBL" id="AP018365">
    <property type="protein sequence ID" value="BBB00323.1"/>
    <property type="molecule type" value="Genomic_DNA"/>
</dbReference>
<evidence type="ECO:0000256" key="2">
    <source>
        <dbReference type="ARBA" id="ARBA00022491"/>
    </source>
</evidence>
<evidence type="ECO:0000256" key="6">
    <source>
        <dbReference type="ARBA" id="ARBA00024937"/>
    </source>
</evidence>
<dbReference type="InterPro" id="IPR036388">
    <property type="entry name" value="WH-like_DNA-bd_sf"/>
</dbReference>
<dbReference type="SMART" id="SM01134">
    <property type="entry name" value="DeoRC"/>
    <property type="match status" value="1"/>
</dbReference>
<dbReference type="InterPro" id="IPR001034">
    <property type="entry name" value="DeoR_HTH"/>
</dbReference>
<reference evidence="8 9" key="1">
    <citation type="journal article" date="2010" name="J. Bacteriol.">
        <title>Biochemical characterization of a novel indole prenyltransferase from Streptomyces sp. SN-593.</title>
        <authorList>
            <person name="Takahashi S."/>
            <person name="Takagi H."/>
            <person name="Toyoda A."/>
            <person name="Uramoto M."/>
            <person name="Nogawa T."/>
            <person name="Ueki M."/>
            <person name="Sakaki Y."/>
            <person name="Osada H."/>
        </authorList>
    </citation>
    <scope>NUCLEOTIDE SEQUENCE [LARGE SCALE GENOMIC DNA]</scope>
    <source>
        <strain evidence="8 9">SN-593</strain>
    </source>
</reference>
<reference evidence="8 9" key="3">
    <citation type="journal article" date="2011" name="Nat. Chem. Biol.">
        <title>Reveromycin A biosynthesis uses RevG and RevJ for stereospecific spiroacetal formation.</title>
        <authorList>
            <person name="Takahashi S."/>
            <person name="Toyoda A."/>
            <person name="Sekiyama Y."/>
            <person name="Takagi H."/>
            <person name="Nogawa T."/>
            <person name="Uramoto M."/>
            <person name="Suzuki R."/>
            <person name="Koshino H."/>
            <person name="Kumano T."/>
            <person name="Panthee S."/>
            <person name="Dairi T."/>
            <person name="Ishikawa J."/>
            <person name="Ikeda H."/>
            <person name="Sakaki Y."/>
            <person name="Osada H."/>
        </authorList>
    </citation>
    <scope>NUCLEOTIDE SEQUENCE [LARGE SCALE GENOMIC DNA]</scope>
    <source>
        <strain evidence="8 9">SN-593</strain>
    </source>
</reference>
<dbReference type="Pfam" id="PF00455">
    <property type="entry name" value="DeoRC"/>
    <property type="match status" value="1"/>
</dbReference>
<dbReference type="PROSITE" id="PS00894">
    <property type="entry name" value="HTH_DEOR_1"/>
    <property type="match status" value="1"/>
</dbReference>
<evidence type="ECO:0000256" key="1">
    <source>
        <dbReference type="ARBA" id="ARBA00021390"/>
    </source>
</evidence>
<dbReference type="AlphaFoldDB" id="A0A7U3UWV1"/>
<dbReference type="InterPro" id="IPR036390">
    <property type="entry name" value="WH_DNA-bd_sf"/>
</dbReference>
<dbReference type="GO" id="GO:0003700">
    <property type="term" value="F:DNA-binding transcription factor activity"/>
    <property type="evidence" value="ECO:0007669"/>
    <property type="project" value="InterPro"/>
</dbReference>
<dbReference type="GO" id="GO:0003677">
    <property type="term" value="F:DNA binding"/>
    <property type="evidence" value="ECO:0007669"/>
    <property type="project" value="UniProtKB-KW"/>
</dbReference>
<feature type="domain" description="HTH deoR-type" evidence="7">
    <location>
        <begin position="3"/>
        <end position="58"/>
    </location>
</feature>
<dbReference type="KEGG" id="arev:RVR_7335"/>
<dbReference type="PANTHER" id="PTHR30363">
    <property type="entry name" value="HTH-TYPE TRANSCRIPTIONAL REGULATOR SRLR-RELATED"/>
    <property type="match status" value="1"/>
</dbReference>
<evidence type="ECO:0000256" key="4">
    <source>
        <dbReference type="ARBA" id="ARBA00023125"/>
    </source>
</evidence>
<sequence>MKPEERRRHILATVRSRGMAEVTSVACDLQVSPETVRRDLSALESRGLIRRTYGAAYPLQSAAFETSFADRAGPHAAAKSRIAKAAVRRIESAETIFVDEGHTLEVLAGALPADRPLTVITAAAETATAIVDSPHLTVLLLGGRLKSRTRSTAGSWTCGMLAGFVIDLAFMGTSRISREHGLTTHDPSVADVKAKALEVSRRRVLLGHHSKFGTSTLSRFAEVADFEAIITDTGLPAAEARRYELLGPRVHRV</sequence>
<dbReference type="SMART" id="SM00420">
    <property type="entry name" value="HTH_DEOR"/>
    <property type="match status" value="1"/>
</dbReference>
<dbReference type="Gene3D" id="1.10.10.10">
    <property type="entry name" value="Winged helix-like DNA-binding domain superfamily/Winged helix DNA-binding domain"/>
    <property type="match status" value="1"/>
</dbReference>
<evidence type="ECO:0000259" key="7">
    <source>
        <dbReference type="PROSITE" id="PS51000"/>
    </source>
</evidence>
<dbReference type="SUPFAM" id="SSF46785">
    <property type="entry name" value="Winged helix' DNA-binding domain"/>
    <property type="match status" value="1"/>
</dbReference>
<accession>A0A7U3UWV1</accession>
<proteinExistence type="predicted"/>
<dbReference type="InterPro" id="IPR018356">
    <property type="entry name" value="Tscrpt_reg_HTH_DeoR_CS"/>
</dbReference>